<gene>
    <name evidence="1" type="ORF">Poly30_02530</name>
</gene>
<dbReference type="Proteomes" id="UP000320390">
    <property type="component" value="Chromosome"/>
</dbReference>
<evidence type="ECO:0000313" key="2">
    <source>
        <dbReference type="Proteomes" id="UP000320390"/>
    </source>
</evidence>
<accession>A0A518EKZ8</accession>
<dbReference type="EMBL" id="CP036434">
    <property type="protein sequence ID" value="QDV04760.1"/>
    <property type="molecule type" value="Genomic_DNA"/>
</dbReference>
<keyword evidence="2" id="KW-1185">Reference proteome</keyword>
<evidence type="ECO:0000313" key="1">
    <source>
        <dbReference type="EMBL" id="QDV04760.1"/>
    </source>
</evidence>
<dbReference type="AlphaFoldDB" id="A0A518EKZ8"/>
<protein>
    <submittedName>
        <fullName evidence="1">Uncharacterized protein</fullName>
    </submittedName>
</protein>
<proteinExistence type="predicted"/>
<reference evidence="1 2" key="1">
    <citation type="submission" date="2019-02" db="EMBL/GenBank/DDBJ databases">
        <title>Deep-cultivation of Planctomycetes and their phenomic and genomic characterization uncovers novel biology.</title>
        <authorList>
            <person name="Wiegand S."/>
            <person name="Jogler M."/>
            <person name="Boedeker C."/>
            <person name="Pinto D."/>
            <person name="Vollmers J."/>
            <person name="Rivas-Marin E."/>
            <person name="Kohn T."/>
            <person name="Peeters S.H."/>
            <person name="Heuer A."/>
            <person name="Rast P."/>
            <person name="Oberbeckmann S."/>
            <person name="Bunk B."/>
            <person name="Jeske O."/>
            <person name="Meyerdierks A."/>
            <person name="Storesund J.E."/>
            <person name="Kallscheuer N."/>
            <person name="Luecker S."/>
            <person name="Lage O.M."/>
            <person name="Pohl T."/>
            <person name="Merkel B.J."/>
            <person name="Hornburger P."/>
            <person name="Mueller R.-W."/>
            <person name="Bruemmer F."/>
            <person name="Labrenz M."/>
            <person name="Spormann A.M."/>
            <person name="Op den Camp H."/>
            <person name="Overmann J."/>
            <person name="Amann R."/>
            <person name="Jetten M.S.M."/>
            <person name="Mascher T."/>
            <person name="Medema M.H."/>
            <person name="Devos D.P."/>
            <person name="Kaster A.-K."/>
            <person name="Ovreas L."/>
            <person name="Rohde M."/>
            <person name="Galperin M.Y."/>
            <person name="Jogler C."/>
        </authorList>
    </citation>
    <scope>NUCLEOTIDE SEQUENCE [LARGE SCALE GENOMIC DNA]</scope>
    <source>
        <strain evidence="1 2">Poly30</strain>
    </source>
</reference>
<dbReference type="RefSeq" id="WP_145194207.1">
    <property type="nucleotide sequence ID" value="NZ_CP036434.1"/>
</dbReference>
<name>A0A518EKZ8_9BACT</name>
<sequence>MGSLGSSGALAQSGPLAPFAGPLFEGFETQHTQAGGQHPASGAPALIGGLFSGAASLSATSTPFLIQLHGGSQASCGSVHRTGGFQLGAFLCEFSILFDADQVAFGGYFASDTIDPMNLATRSWQLDFVDGIGNPIGGATLILNAPCGDYQWAGWALPPGTRGIDFTPSVAFRTLLMDDLVASPVAPIGEVSCMAAETSVEERAQCRASGSVTVAANTLTLHAERVPTSTFGFFLASRTSGFVVGPAGSAGNLCLGGSIGRYVGPGQIQNSGSTGSFSLPIDLQAIPQPAGAAAVVAGERWYFQAWFRDVTTGGTPMPTSNFTAALAVDFE</sequence>
<organism evidence="1 2">
    <name type="scientific">Saltatorellus ferox</name>
    <dbReference type="NCBI Taxonomy" id="2528018"/>
    <lineage>
        <taxon>Bacteria</taxon>
        <taxon>Pseudomonadati</taxon>
        <taxon>Planctomycetota</taxon>
        <taxon>Planctomycetia</taxon>
        <taxon>Planctomycetia incertae sedis</taxon>
        <taxon>Saltatorellus</taxon>
    </lineage>
</organism>